<dbReference type="InterPro" id="IPR021401">
    <property type="entry name" value="DUF3040"/>
</dbReference>
<proteinExistence type="predicted"/>
<comment type="caution">
    <text evidence="2">The sequence shown here is derived from an EMBL/GenBank/DDBJ whole genome shotgun (WGS) entry which is preliminary data.</text>
</comment>
<organism evidence="2 3">
    <name type="scientific">Spelaeicoccus albus</name>
    <dbReference type="NCBI Taxonomy" id="1280376"/>
    <lineage>
        <taxon>Bacteria</taxon>
        <taxon>Bacillati</taxon>
        <taxon>Actinomycetota</taxon>
        <taxon>Actinomycetes</taxon>
        <taxon>Micrococcales</taxon>
        <taxon>Brevibacteriaceae</taxon>
        <taxon>Spelaeicoccus</taxon>
    </lineage>
</organism>
<name>A0A7Z0D4F8_9MICO</name>
<dbReference type="Proteomes" id="UP000539111">
    <property type="component" value="Unassembled WGS sequence"/>
</dbReference>
<dbReference type="EMBL" id="JACBZP010000001">
    <property type="protein sequence ID" value="NYI68665.1"/>
    <property type="molecule type" value="Genomic_DNA"/>
</dbReference>
<feature type="transmembrane region" description="Helical" evidence="1">
    <location>
        <begin position="62"/>
        <end position="79"/>
    </location>
</feature>
<protein>
    <submittedName>
        <fullName evidence="2">Flp pilus assembly protein TadB</fullName>
    </submittedName>
</protein>
<keyword evidence="3" id="KW-1185">Reference proteome</keyword>
<evidence type="ECO:0000313" key="3">
    <source>
        <dbReference type="Proteomes" id="UP000539111"/>
    </source>
</evidence>
<keyword evidence="1" id="KW-0472">Membrane</keyword>
<gene>
    <name evidence="2" type="ORF">BJY26_002971</name>
</gene>
<keyword evidence="1" id="KW-1133">Transmembrane helix</keyword>
<reference evidence="2 3" key="1">
    <citation type="submission" date="2020-07" db="EMBL/GenBank/DDBJ databases">
        <title>Sequencing the genomes of 1000 actinobacteria strains.</title>
        <authorList>
            <person name="Klenk H.-P."/>
        </authorList>
    </citation>
    <scope>NUCLEOTIDE SEQUENCE [LARGE SCALE GENOMIC DNA]</scope>
    <source>
        <strain evidence="2 3">DSM 26341</strain>
    </source>
</reference>
<sequence>MLSKDERQRLHEIERQFAGEDPQLAHEFAKAPIPGRFRRILAWIFFALSMFVMTLAAGLYGAITVLVVTFAVIALAPAWRRHVAREQQLSRTDYDNRSFH</sequence>
<keyword evidence="1" id="KW-0812">Transmembrane</keyword>
<feature type="transmembrane region" description="Helical" evidence="1">
    <location>
        <begin position="40"/>
        <end position="56"/>
    </location>
</feature>
<evidence type="ECO:0000256" key="1">
    <source>
        <dbReference type="SAM" id="Phobius"/>
    </source>
</evidence>
<evidence type="ECO:0000313" key="2">
    <source>
        <dbReference type="EMBL" id="NYI68665.1"/>
    </source>
</evidence>
<dbReference type="Pfam" id="PF11239">
    <property type="entry name" value="DUF3040"/>
    <property type="match status" value="1"/>
</dbReference>
<dbReference type="RefSeq" id="WP_179428979.1">
    <property type="nucleotide sequence ID" value="NZ_JACBZP010000001.1"/>
</dbReference>
<accession>A0A7Z0D4F8</accession>
<dbReference type="AlphaFoldDB" id="A0A7Z0D4F8"/>